<dbReference type="RefSeq" id="WP_100164598.1">
    <property type="nucleotide sequence ID" value="NZ_PGTB01000186.1"/>
</dbReference>
<organism evidence="5 6">
    <name type="scientific">Pseudooceanicola lipolyticus</name>
    <dbReference type="NCBI Taxonomy" id="2029104"/>
    <lineage>
        <taxon>Bacteria</taxon>
        <taxon>Pseudomonadati</taxon>
        <taxon>Pseudomonadota</taxon>
        <taxon>Alphaproteobacteria</taxon>
        <taxon>Rhodobacterales</taxon>
        <taxon>Paracoccaceae</taxon>
        <taxon>Pseudooceanicola</taxon>
    </lineage>
</organism>
<protein>
    <submittedName>
        <fullName evidence="5">Ubiquinone biosynthesis protein UbiE</fullName>
    </submittedName>
</protein>
<evidence type="ECO:0000256" key="3">
    <source>
        <dbReference type="ARBA" id="ARBA00022691"/>
    </source>
</evidence>
<name>A0A2M8IV63_9RHOB</name>
<dbReference type="InterPro" id="IPR029063">
    <property type="entry name" value="SAM-dependent_MTases_sf"/>
</dbReference>
<keyword evidence="2" id="KW-0808">Transferase</keyword>
<dbReference type="Pfam" id="PF08241">
    <property type="entry name" value="Methyltransf_11"/>
    <property type="match status" value="1"/>
</dbReference>
<gene>
    <name evidence="5" type="ORF">CVM52_22415</name>
</gene>
<evidence type="ECO:0000313" key="6">
    <source>
        <dbReference type="Proteomes" id="UP000231553"/>
    </source>
</evidence>
<dbReference type="GO" id="GO:0032259">
    <property type="term" value="P:methylation"/>
    <property type="evidence" value="ECO:0007669"/>
    <property type="project" value="UniProtKB-KW"/>
</dbReference>
<dbReference type="AlphaFoldDB" id="A0A2M8IV63"/>
<dbReference type="PANTHER" id="PTHR43464:SF19">
    <property type="entry name" value="UBIQUINONE BIOSYNTHESIS O-METHYLTRANSFERASE, MITOCHONDRIAL"/>
    <property type="match status" value="1"/>
</dbReference>
<sequence>MLKFDAEVARLLDNAYQGADLTRRRQASFDALQPTPGETILDIGCGSGLLTAELARAVGENGRVIGIDPSDDMRSAGQKRCQDYNCVEFIDGVATDLPIEDARADKAVSVQVFEYIEDIAGAVSDAMRCLKPDGRLVVSDLHFGSFIWYSDNPQRMEQIRASWDQHFAAGDVPARLPGIMRHQGHHVESVAPVTLTDHVLKPDGMAIMLMHLMRQFAIANNHVEADMANDWFNEQISLARDGRFFFSITQFVVSARKSA</sequence>
<dbReference type="GO" id="GO:0008757">
    <property type="term" value="F:S-adenosylmethionine-dependent methyltransferase activity"/>
    <property type="evidence" value="ECO:0007669"/>
    <property type="project" value="InterPro"/>
</dbReference>
<feature type="domain" description="Methyltransferase type 11" evidence="4">
    <location>
        <begin position="41"/>
        <end position="138"/>
    </location>
</feature>
<dbReference type="InterPro" id="IPR013216">
    <property type="entry name" value="Methyltransf_11"/>
</dbReference>
<dbReference type="SUPFAM" id="SSF53335">
    <property type="entry name" value="S-adenosyl-L-methionine-dependent methyltransferases"/>
    <property type="match status" value="1"/>
</dbReference>
<dbReference type="Gene3D" id="3.40.50.150">
    <property type="entry name" value="Vaccinia Virus protein VP39"/>
    <property type="match status" value="1"/>
</dbReference>
<dbReference type="OrthoDB" id="9787738at2"/>
<proteinExistence type="predicted"/>
<evidence type="ECO:0000256" key="2">
    <source>
        <dbReference type="ARBA" id="ARBA00022679"/>
    </source>
</evidence>
<comment type="caution">
    <text evidence="5">The sequence shown here is derived from an EMBL/GenBank/DDBJ whole genome shotgun (WGS) entry which is preliminary data.</text>
</comment>
<dbReference type="Proteomes" id="UP000231553">
    <property type="component" value="Unassembled WGS sequence"/>
</dbReference>
<keyword evidence="5" id="KW-0830">Ubiquinone</keyword>
<reference evidence="5 6" key="1">
    <citation type="journal article" date="2018" name="Int. J. Syst. Evol. Microbiol.">
        <title>Pseudooceanicola lipolyticus sp. nov., a marine alphaproteobacterium, reclassification of Oceanicola flagellatus as Pseudooceanicola flagellatus comb. nov. and emended description of the genus Pseudooceanicola.</title>
        <authorList>
            <person name="Huang M.-M."/>
            <person name="Guo L.-L."/>
            <person name="Wu Y.-H."/>
            <person name="Lai Q.-L."/>
            <person name="Shao Z.-Z."/>
            <person name="Wang C.-S."/>
            <person name="Wu M."/>
            <person name="Xu X.-W."/>
        </authorList>
    </citation>
    <scope>NUCLEOTIDE SEQUENCE [LARGE SCALE GENOMIC DNA]</scope>
    <source>
        <strain evidence="5 6">157</strain>
    </source>
</reference>
<keyword evidence="3" id="KW-0949">S-adenosyl-L-methionine</keyword>
<evidence type="ECO:0000313" key="5">
    <source>
        <dbReference type="EMBL" id="PJE34411.1"/>
    </source>
</evidence>
<evidence type="ECO:0000259" key="4">
    <source>
        <dbReference type="Pfam" id="PF08241"/>
    </source>
</evidence>
<dbReference type="PANTHER" id="PTHR43464">
    <property type="entry name" value="METHYLTRANSFERASE"/>
    <property type="match status" value="1"/>
</dbReference>
<evidence type="ECO:0000256" key="1">
    <source>
        <dbReference type="ARBA" id="ARBA00022603"/>
    </source>
</evidence>
<dbReference type="CDD" id="cd02440">
    <property type="entry name" value="AdoMet_MTases"/>
    <property type="match status" value="1"/>
</dbReference>
<keyword evidence="6" id="KW-1185">Reference proteome</keyword>
<dbReference type="EMBL" id="PGTB01000186">
    <property type="protein sequence ID" value="PJE34411.1"/>
    <property type="molecule type" value="Genomic_DNA"/>
</dbReference>
<keyword evidence="1" id="KW-0489">Methyltransferase</keyword>
<accession>A0A2M8IV63</accession>